<evidence type="ECO:0000313" key="4">
    <source>
        <dbReference type="EMBL" id="KRL05063.1"/>
    </source>
</evidence>
<evidence type="ECO:0000256" key="1">
    <source>
        <dbReference type="ARBA" id="ARBA00006625"/>
    </source>
</evidence>
<feature type="domain" description="Choloylglycine hydrolase/NAAA C-terminal" evidence="3">
    <location>
        <begin position="4"/>
        <end position="301"/>
    </location>
</feature>
<dbReference type="PATRIC" id="fig|1423777.3.peg.1039"/>
<evidence type="ECO:0000256" key="2">
    <source>
        <dbReference type="ARBA" id="ARBA00022801"/>
    </source>
</evidence>
<dbReference type="STRING" id="1423777.FD46_GL001004"/>
<dbReference type="InterPro" id="IPR029055">
    <property type="entry name" value="Ntn_hydrolases_N"/>
</dbReference>
<dbReference type="InterPro" id="IPR029132">
    <property type="entry name" value="CBAH/NAAA_C"/>
</dbReference>
<keyword evidence="5" id="KW-1185">Reference proteome</keyword>
<name>A0A0R1M9Z2_9LACO</name>
<reference evidence="4 5" key="1">
    <citation type="journal article" date="2015" name="Genome Announc.">
        <title>Expanding the biotechnology potential of lactobacilli through comparative genomics of 213 strains and associated genera.</title>
        <authorList>
            <person name="Sun Z."/>
            <person name="Harris H.M."/>
            <person name="McCann A."/>
            <person name="Guo C."/>
            <person name="Argimon S."/>
            <person name="Zhang W."/>
            <person name="Yang X."/>
            <person name="Jeffery I.B."/>
            <person name="Cooney J.C."/>
            <person name="Kagawa T.F."/>
            <person name="Liu W."/>
            <person name="Song Y."/>
            <person name="Salvetti E."/>
            <person name="Wrobel A."/>
            <person name="Rasinkangas P."/>
            <person name="Parkhill J."/>
            <person name="Rea M.C."/>
            <person name="O'Sullivan O."/>
            <person name="Ritari J."/>
            <person name="Douillard F.P."/>
            <person name="Paul Ross R."/>
            <person name="Yang R."/>
            <person name="Briner A.E."/>
            <person name="Felis G.E."/>
            <person name="de Vos W.M."/>
            <person name="Barrangou R."/>
            <person name="Klaenhammer T.R."/>
            <person name="Caufield P.W."/>
            <person name="Cui Y."/>
            <person name="Zhang H."/>
            <person name="O'Toole P.W."/>
        </authorList>
    </citation>
    <scope>NUCLEOTIDE SEQUENCE [LARGE SCALE GENOMIC DNA]</scope>
    <source>
        <strain evidence="4 5">DSM 19972</strain>
    </source>
</reference>
<dbReference type="SUPFAM" id="SSF56235">
    <property type="entry name" value="N-terminal nucleophile aminohydrolases (Ntn hydrolases)"/>
    <property type="match status" value="1"/>
</dbReference>
<dbReference type="AlphaFoldDB" id="A0A0R1M9Z2"/>
<dbReference type="Gene3D" id="3.60.60.10">
    <property type="entry name" value="Penicillin V Acylase, Chain A"/>
    <property type="match status" value="1"/>
</dbReference>
<evidence type="ECO:0000259" key="3">
    <source>
        <dbReference type="Pfam" id="PF02275"/>
    </source>
</evidence>
<proteinExistence type="inferred from homology"/>
<organism evidence="4 5">
    <name type="scientific">Liquorilactobacillus oeni DSM 19972</name>
    <dbReference type="NCBI Taxonomy" id="1423777"/>
    <lineage>
        <taxon>Bacteria</taxon>
        <taxon>Bacillati</taxon>
        <taxon>Bacillota</taxon>
        <taxon>Bacilli</taxon>
        <taxon>Lactobacillales</taxon>
        <taxon>Lactobacillaceae</taxon>
        <taxon>Liquorilactobacillus</taxon>
    </lineage>
</organism>
<dbReference type="GO" id="GO:0016787">
    <property type="term" value="F:hydrolase activity"/>
    <property type="evidence" value="ECO:0007669"/>
    <property type="project" value="UniProtKB-KW"/>
</dbReference>
<dbReference type="Pfam" id="PF02275">
    <property type="entry name" value="CBAH"/>
    <property type="match status" value="1"/>
</dbReference>
<comment type="caution">
    <text evidence="4">The sequence shown here is derived from an EMBL/GenBank/DDBJ whole genome shotgun (WGS) entry which is preliminary data.</text>
</comment>
<protein>
    <submittedName>
        <fullName evidence="4">Penicillin V acylase related amidase</fullName>
    </submittedName>
</protein>
<comment type="similarity">
    <text evidence="1">Belongs to the peptidase C59 family.</text>
</comment>
<dbReference type="Proteomes" id="UP000051686">
    <property type="component" value="Unassembled WGS sequence"/>
</dbReference>
<dbReference type="PANTHER" id="PTHR35527">
    <property type="entry name" value="CHOLOYLGLYCINE HYDROLASE"/>
    <property type="match status" value="1"/>
</dbReference>
<dbReference type="EMBL" id="AZEH01000034">
    <property type="protein sequence ID" value="KRL05063.1"/>
    <property type="molecule type" value="Genomic_DNA"/>
</dbReference>
<dbReference type="PANTHER" id="PTHR35527:SF2">
    <property type="entry name" value="HYDROLASE"/>
    <property type="match status" value="1"/>
</dbReference>
<gene>
    <name evidence="4" type="ORF">FD46_GL001004</name>
</gene>
<keyword evidence="2" id="KW-0378">Hydrolase</keyword>
<dbReference type="InterPro" id="IPR052193">
    <property type="entry name" value="Peptidase_C59"/>
</dbReference>
<sequence length="319" mass="36350">MGADGSHVLSRTMDWHRLVAGPVFVPRNFRWQSDFDGISRTNRFAMLGTGRKRDFEIDISDGVNECGLSVQKLTFKNGAQLLDECDNDHICLAPFELPLYLLANFSSVADIETHIEEIRLLSGKNAVKDYGYPELHYVAADKTGRIVIIEPNRQPLKLQDNPLGVVTNAYDFKQQLKKLAGYLNFTPEFINQNISNDVSKISTGSFAGKKVPSSSYTPSGRFIRAAYYKERVDQPQNEEANIISSFHLLDSVSVPKSSAYQKTYSVYRSSFCLESLRYYFEPYNRISPVSLQLTRKMLDFEKPHFFIVKNELSEQKLKI</sequence>
<accession>A0A0R1M9Z2</accession>
<evidence type="ECO:0000313" key="5">
    <source>
        <dbReference type="Proteomes" id="UP000051686"/>
    </source>
</evidence>